<organism evidence="7 8">
    <name type="scientific">Chiloscyllium punctatum</name>
    <name type="common">Brownbanded bambooshark</name>
    <name type="synonym">Hemiscyllium punctatum</name>
    <dbReference type="NCBI Taxonomy" id="137246"/>
    <lineage>
        <taxon>Eukaryota</taxon>
        <taxon>Metazoa</taxon>
        <taxon>Chordata</taxon>
        <taxon>Craniata</taxon>
        <taxon>Vertebrata</taxon>
        <taxon>Chondrichthyes</taxon>
        <taxon>Elasmobranchii</taxon>
        <taxon>Galeomorphii</taxon>
        <taxon>Galeoidea</taxon>
        <taxon>Orectolobiformes</taxon>
        <taxon>Hemiscylliidae</taxon>
        <taxon>Chiloscyllium</taxon>
    </lineage>
</organism>
<proteinExistence type="predicted"/>
<comment type="caution">
    <text evidence="7">The sequence shown here is derived from an EMBL/GenBank/DDBJ whole genome shotgun (WGS) entry which is preliminary data.</text>
</comment>
<evidence type="ECO:0000256" key="5">
    <source>
        <dbReference type="SAM" id="MobiDB-lite"/>
    </source>
</evidence>
<keyword evidence="1" id="KW-0805">Transcription regulation</keyword>
<feature type="domain" description="BHLH" evidence="6">
    <location>
        <begin position="59"/>
        <end position="112"/>
    </location>
</feature>
<feature type="non-terminal residue" evidence="7">
    <location>
        <position position="1"/>
    </location>
</feature>
<evidence type="ECO:0000313" key="8">
    <source>
        <dbReference type="Proteomes" id="UP000287033"/>
    </source>
</evidence>
<keyword evidence="8" id="KW-1185">Reference proteome</keyword>
<dbReference type="EMBL" id="BEZZ01103345">
    <property type="protein sequence ID" value="GCC43532.1"/>
    <property type="molecule type" value="Genomic_DNA"/>
</dbReference>
<keyword evidence="3" id="KW-0804">Transcription</keyword>
<dbReference type="OrthoDB" id="9978016at2759"/>
<feature type="compositionally biased region" description="Polar residues" evidence="5">
    <location>
        <begin position="36"/>
        <end position="58"/>
    </location>
</feature>
<keyword evidence="4" id="KW-0539">Nucleus</keyword>
<reference evidence="7 8" key="1">
    <citation type="journal article" date="2018" name="Nat. Ecol. Evol.">
        <title>Shark genomes provide insights into elasmobranch evolution and the origin of vertebrates.</title>
        <authorList>
            <person name="Hara Y"/>
            <person name="Yamaguchi K"/>
            <person name="Onimaru K"/>
            <person name="Kadota M"/>
            <person name="Koyanagi M"/>
            <person name="Keeley SD"/>
            <person name="Tatsumi K"/>
            <person name="Tanaka K"/>
            <person name="Motone F"/>
            <person name="Kageyama Y"/>
            <person name="Nozu R"/>
            <person name="Adachi N"/>
            <person name="Nishimura O"/>
            <person name="Nakagawa R"/>
            <person name="Tanegashima C"/>
            <person name="Kiyatake I"/>
            <person name="Matsumoto R"/>
            <person name="Murakumo K"/>
            <person name="Nishida K"/>
            <person name="Terakita A"/>
            <person name="Kuratani S"/>
            <person name="Sato K"/>
            <person name="Hyodo S Kuraku.S."/>
        </authorList>
    </citation>
    <scope>NUCLEOTIDE SEQUENCE [LARGE SCALE GENOMIC DNA]</scope>
</reference>
<dbReference type="Pfam" id="PF23183">
    <property type="entry name" value="bHLH_NPAS4"/>
    <property type="match status" value="1"/>
</dbReference>
<feature type="region of interest" description="Disordered" evidence="5">
    <location>
        <begin position="30"/>
        <end position="74"/>
    </location>
</feature>
<dbReference type="PANTHER" id="PTHR23043">
    <property type="entry name" value="HYPOXIA-INDUCIBLE FACTOR 1 ALPHA"/>
    <property type="match status" value="1"/>
</dbReference>
<evidence type="ECO:0000256" key="3">
    <source>
        <dbReference type="ARBA" id="ARBA00023163"/>
    </source>
</evidence>
<sequence>LTVTETVTVTVMVTETVTETVTVGLDCRTLRAGDTMTETESPSGPRAQQNGSPSNQLTRRPRSTKGASKLRRDLINSEIRSMRDLLPLVDEERQHLSYLQTMALVTSFLHKALSCPGKAGST</sequence>
<dbReference type="STRING" id="137246.A0A401TLM2"/>
<dbReference type="InterPro" id="IPR011598">
    <property type="entry name" value="bHLH_dom"/>
</dbReference>
<evidence type="ECO:0000256" key="1">
    <source>
        <dbReference type="ARBA" id="ARBA00023015"/>
    </source>
</evidence>
<dbReference type="AlphaFoldDB" id="A0A401TLM2"/>
<dbReference type="GO" id="GO:0046983">
    <property type="term" value="F:protein dimerization activity"/>
    <property type="evidence" value="ECO:0007669"/>
    <property type="project" value="InterPro"/>
</dbReference>
<dbReference type="GO" id="GO:0000981">
    <property type="term" value="F:DNA-binding transcription factor activity, RNA polymerase II-specific"/>
    <property type="evidence" value="ECO:0007669"/>
    <property type="project" value="TreeGrafter"/>
</dbReference>
<dbReference type="PROSITE" id="PS50888">
    <property type="entry name" value="BHLH"/>
    <property type="match status" value="1"/>
</dbReference>
<keyword evidence="2" id="KW-0238">DNA-binding</keyword>
<evidence type="ECO:0000256" key="2">
    <source>
        <dbReference type="ARBA" id="ARBA00023125"/>
    </source>
</evidence>
<protein>
    <recommendedName>
        <fullName evidence="6">BHLH domain-containing protein</fullName>
    </recommendedName>
</protein>
<accession>A0A401TLM2</accession>
<dbReference type="PANTHER" id="PTHR23043:SF39">
    <property type="entry name" value="DYSFUSION, ISOFORM D"/>
    <property type="match status" value="1"/>
</dbReference>
<evidence type="ECO:0000259" key="6">
    <source>
        <dbReference type="PROSITE" id="PS50888"/>
    </source>
</evidence>
<evidence type="ECO:0000256" key="4">
    <source>
        <dbReference type="ARBA" id="ARBA00023242"/>
    </source>
</evidence>
<dbReference type="InterPro" id="IPR056192">
    <property type="entry name" value="bHLH_NPAS4"/>
</dbReference>
<gene>
    <name evidence="7" type="ORF">chiPu_0027426</name>
</gene>
<evidence type="ECO:0000313" key="7">
    <source>
        <dbReference type="EMBL" id="GCC43532.1"/>
    </source>
</evidence>
<dbReference type="GO" id="GO:0000977">
    <property type="term" value="F:RNA polymerase II transcription regulatory region sequence-specific DNA binding"/>
    <property type="evidence" value="ECO:0007669"/>
    <property type="project" value="TreeGrafter"/>
</dbReference>
<dbReference type="Proteomes" id="UP000287033">
    <property type="component" value="Unassembled WGS sequence"/>
</dbReference>
<name>A0A401TLM2_CHIPU</name>